<evidence type="ECO:0000313" key="1">
    <source>
        <dbReference type="EMBL" id="CAG5121268.1"/>
    </source>
</evidence>
<proteinExistence type="predicted"/>
<dbReference type="AlphaFoldDB" id="A0A8S3YYG4"/>
<name>A0A8S3YYG4_9EUPU</name>
<dbReference type="EMBL" id="CAJHNH020001054">
    <property type="protein sequence ID" value="CAG5121268.1"/>
    <property type="molecule type" value="Genomic_DNA"/>
</dbReference>
<gene>
    <name evidence="1" type="ORF">CUNI_LOCUS6826</name>
</gene>
<organism evidence="1 2">
    <name type="scientific">Candidula unifasciata</name>
    <dbReference type="NCBI Taxonomy" id="100452"/>
    <lineage>
        <taxon>Eukaryota</taxon>
        <taxon>Metazoa</taxon>
        <taxon>Spiralia</taxon>
        <taxon>Lophotrochozoa</taxon>
        <taxon>Mollusca</taxon>
        <taxon>Gastropoda</taxon>
        <taxon>Heterobranchia</taxon>
        <taxon>Euthyneura</taxon>
        <taxon>Panpulmonata</taxon>
        <taxon>Eupulmonata</taxon>
        <taxon>Stylommatophora</taxon>
        <taxon>Helicina</taxon>
        <taxon>Helicoidea</taxon>
        <taxon>Geomitridae</taxon>
        <taxon>Candidula</taxon>
    </lineage>
</organism>
<evidence type="ECO:0000313" key="2">
    <source>
        <dbReference type="Proteomes" id="UP000678393"/>
    </source>
</evidence>
<reference evidence="1" key="1">
    <citation type="submission" date="2021-04" db="EMBL/GenBank/DDBJ databases">
        <authorList>
            <consortium name="Molecular Ecology Group"/>
        </authorList>
    </citation>
    <scope>NUCLEOTIDE SEQUENCE</scope>
</reference>
<accession>A0A8S3YYG4</accession>
<protein>
    <submittedName>
        <fullName evidence="1">Uncharacterized protein</fullName>
    </submittedName>
</protein>
<feature type="non-terminal residue" evidence="1">
    <location>
        <position position="72"/>
    </location>
</feature>
<keyword evidence="2" id="KW-1185">Reference proteome</keyword>
<dbReference type="Proteomes" id="UP000678393">
    <property type="component" value="Unassembled WGS sequence"/>
</dbReference>
<comment type="caution">
    <text evidence="1">The sequence shown here is derived from an EMBL/GenBank/DDBJ whole genome shotgun (WGS) entry which is preliminary data.</text>
</comment>
<feature type="non-terminal residue" evidence="1">
    <location>
        <position position="1"/>
    </location>
</feature>
<sequence length="72" mass="8038">MLQSLIVSEACLFGVNECQVDATREFSMLIKHPVTVQCTCIQMYKRSNDEEEKGRIAHGLSCGGDLPTLTKY</sequence>